<dbReference type="AlphaFoldDB" id="A0AAW8Q7V4"/>
<dbReference type="EMBL" id="JAUHGG010000012">
    <property type="protein sequence ID" value="MDS1823784.1"/>
    <property type="molecule type" value="Genomic_DNA"/>
</dbReference>
<dbReference type="RefSeq" id="WP_311020823.1">
    <property type="nucleotide sequence ID" value="NZ_JAUHGG010000012.1"/>
</dbReference>
<evidence type="ECO:0000313" key="1">
    <source>
        <dbReference type="EMBL" id="MDS1823784.1"/>
    </source>
</evidence>
<evidence type="ECO:0000313" key="2">
    <source>
        <dbReference type="Proteomes" id="UP001253193"/>
    </source>
</evidence>
<reference evidence="1" key="1">
    <citation type="submission" date="2023-06" db="EMBL/GenBank/DDBJ databases">
        <title>Genomic Diversity of Vibrio spp. and Metagenomic Analysis of Pathogens in Florida Gulf Coastal Waters Following Hurricane Ian.</title>
        <authorList>
            <person name="Brumfield K.D."/>
        </authorList>
    </citation>
    <scope>NUCLEOTIDE SEQUENCE</scope>
    <source>
        <strain evidence="1">WBS2B-138</strain>
    </source>
</reference>
<proteinExistence type="predicted"/>
<organism evidence="1 2">
    <name type="scientific">Vibrio parahaemolyticus</name>
    <dbReference type="NCBI Taxonomy" id="670"/>
    <lineage>
        <taxon>Bacteria</taxon>
        <taxon>Pseudomonadati</taxon>
        <taxon>Pseudomonadota</taxon>
        <taxon>Gammaproteobacteria</taxon>
        <taxon>Vibrionales</taxon>
        <taxon>Vibrionaceae</taxon>
        <taxon>Vibrio</taxon>
    </lineage>
</organism>
<comment type="caution">
    <text evidence="1">The sequence shown here is derived from an EMBL/GenBank/DDBJ whole genome shotgun (WGS) entry which is preliminary data.</text>
</comment>
<sequence length="138" mass="15975">MKLKDSNEAIERLKNGQEVWFYIVDVALHGDSVSLRVPPSQVGDITQANFRYRMNVQKDNFVLCDRVFLMGKKNKPIKKSYKGHNSNGWEIKEISFFSDRESCVEAHNADLDKAIAYLNERIERTEECIVAFDMLKAE</sequence>
<name>A0AAW8Q7V4_VIBPH</name>
<protein>
    <submittedName>
        <fullName evidence="1">Uncharacterized protein</fullName>
    </submittedName>
</protein>
<gene>
    <name evidence="1" type="ORF">QX249_24370</name>
</gene>
<dbReference type="Proteomes" id="UP001253193">
    <property type="component" value="Unassembled WGS sequence"/>
</dbReference>
<accession>A0AAW8Q7V4</accession>